<sequence>MFTEKRPRCTRCGARTGLARVSPVQSIELRIYECPSCGQTDCYEVSPVPDRDWILLTGERLARIIAALKNKDGAP</sequence>
<comment type="caution">
    <text evidence="1">The sequence shown here is derived from an EMBL/GenBank/DDBJ whole genome shotgun (WGS) entry which is preliminary data.</text>
</comment>
<reference evidence="1 2" key="1">
    <citation type="submission" date="2018-06" db="EMBL/GenBank/DDBJ databases">
        <title>Draft Whole-Genome Sequence of the purple photosynthetic bacterium Rhodospeudomonas palustris XCP.</title>
        <authorList>
            <person name="Rayyan A."/>
            <person name="Meyer T.E."/>
            <person name="Kyndt J.A."/>
        </authorList>
    </citation>
    <scope>NUCLEOTIDE SEQUENCE [LARGE SCALE GENOMIC DNA]</scope>
    <source>
        <strain evidence="1 2">XCP</strain>
    </source>
</reference>
<evidence type="ECO:0000313" key="2">
    <source>
        <dbReference type="Proteomes" id="UP000248134"/>
    </source>
</evidence>
<dbReference type="Proteomes" id="UP000248134">
    <property type="component" value="Unassembled WGS sequence"/>
</dbReference>
<name>A0A323UD49_RHOPL</name>
<evidence type="ECO:0000313" key="1">
    <source>
        <dbReference type="EMBL" id="PZA10137.1"/>
    </source>
</evidence>
<organism evidence="1 2">
    <name type="scientific">Rhodopseudomonas palustris</name>
    <dbReference type="NCBI Taxonomy" id="1076"/>
    <lineage>
        <taxon>Bacteria</taxon>
        <taxon>Pseudomonadati</taxon>
        <taxon>Pseudomonadota</taxon>
        <taxon>Alphaproteobacteria</taxon>
        <taxon>Hyphomicrobiales</taxon>
        <taxon>Nitrobacteraceae</taxon>
        <taxon>Rhodopseudomonas</taxon>
    </lineage>
</organism>
<dbReference type="EMBL" id="QKQS01000025">
    <property type="protein sequence ID" value="PZA10137.1"/>
    <property type="molecule type" value="Genomic_DNA"/>
</dbReference>
<dbReference type="AlphaFoldDB" id="A0A323UD49"/>
<gene>
    <name evidence="1" type="ORF">DNX69_20175</name>
</gene>
<dbReference type="OrthoDB" id="8141058at2"/>
<proteinExistence type="predicted"/>
<protein>
    <submittedName>
        <fullName evidence="1">Uncharacterized protein</fullName>
    </submittedName>
</protein>
<accession>A0A323UD49</accession>